<dbReference type="AlphaFoldDB" id="A0A653IF99"/>
<dbReference type="Gene3D" id="3.30.460.10">
    <property type="entry name" value="Beta Polymerase, domain 2"/>
    <property type="match status" value="1"/>
</dbReference>
<dbReference type="CDD" id="cd05403">
    <property type="entry name" value="NT_KNTase_like"/>
    <property type="match status" value="1"/>
</dbReference>
<evidence type="ECO:0000313" key="3">
    <source>
        <dbReference type="Proteomes" id="UP000439752"/>
    </source>
</evidence>
<sequence length="249" mass="28339">MQLPTRLGTDEAGYIMNQTSGVRIQAMFRPVIEEVMGLLKKQFGEVLHSVYVYGSVGRGTAVPGKSDLDLTVILREDVQMGSLREVTQNLLERHAEIIKVDYDIGTLDTVLSPENLYEWGFWIRHVCSCIEGCDLSDQFPNMKPDVRISRALNRELAAQLRKAHEKLEAGDMAQTEKRSLVKRMIRGAYLNINVKDQSFVSTIEDSLSILQLYFPEDKLIEDLAIMADEIDLSDDWLRGVLHRYALMFV</sequence>
<dbReference type="PROSITE" id="PS50152">
    <property type="entry name" value="25A_SYNTH_3"/>
    <property type="match status" value="1"/>
</dbReference>
<gene>
    <name evidence="2" type="ORF">EXIGUO9Y_360048</name>
</gene>
<evidence type="ECO:0000259" key="1">
    <source>
        <dbReference type="Pfam" id="PF01909"/>
    </source>
</evidence>
<dbReference type="Proteomes" id="UP000439752">
    <property type="component" value="Unassembled WGS sequence"/>
</dbReference>
<dbReference type="InterPro" id="IPR002934">
    <property type="entry name" value="Polymerase_NTP_transf_dom"/>
</dbReference>
<keyword evidence="3" id="KW-1185">Reference proteome</keyword>
<name>A0A653IF99_9BACL</name>
<dbReference type="RefSeq" id="WP_159173717.1">
    <property type="nucleotide sequence ID" value="NZ_LR732312.1"/>
</dbReference>
<protein>
    <recommendedName>
        <fullName evidence="1">Polymerase nucleotidyl transferase domain-containing protein</fullName>
    </recommendedName>
</protein>
<reference evidence="2 3" key="1">
    <citation type="submission" date="2019-10" db="EMBL/GenBank/DDBJ databases">
        <authorList>
            <person name="Karimi E."/>
        </authorList>
    </citation>
    <scope>NUCLEOTIDE SEQUENCE [LARGE SCALE GENOMIC DNA]</scope>
    <source>
        <strain evidence="2">Exiguobacterium sp. 9Y</strain>
    </source>
</reference>
<organism evidence="2 3">
    <name type="scientific">Exiguobacterium oxidotolerans</name>
    <dbReference type="NCBI Taxonomy" id="223958"/>
    <lineage>
        <taxon>Bacteria</taxon>
        <taxon>Bacillati</taxon>
        <taxon>Bacillota</taxon>
        <taxon>Bacilli</taxon>
        <taxon>Bacillales</taxon>
        <taxon>Bacillales Family XII. Incertae Sedis</taxon>
        <taxon>Exiguobacterium</taxon>
    </lineage>
</organism>
<accession>A0A653IF99</accession>
<dbReference type="GO" id="GO:0016779">
    <property type="term" value="F:nucleotidyltransferase activity"/>
    <property type="evidence" value="ECO:0007669"/>
    <property type="project" value="InterPro"/>
</dbReference>
<evidence type="ECO:0000313" key="2">
    <source>
        <dbReference type="EMBL" id="VWX37767.1"/>
    </source>
</evidence>
<dbReference type="InterPro" id="IPR043519">
    <property type="entry name" value="NT_sf"/>
</dbReference>
<dbReference type="Pfam" id="PF01909">
    <property type="entry name" value="NTP_transf_2"/>
    <property type="match status" value="1"/>
</dbReference>
<proteinExistence type="predicted"/>
<feature type="domain" description="Polymerase nucleotidyl transferase" evidence="1">
    <location>
        <begin position="39"/>
        <end position="101"/>
    </location>
</feature>
<dbReference type="EMBL" id="CABWKQ010000030">
    <property type="protein sequence ID" value="VWX37767.1"/>
    <property type="molecule type" value="Genomic_DNA"/>
</dbReference>
<dbReference type="SUPFAM" id="SSF81301">
    <property type="entry name" value="Nucleotidyltransferase"/>
    <property type="match status" value="1"/>
</dbReference>